<dbReference type="SUPFAM" id="SSF103473">
    <property type="entry name" value="MFS general substrate transporter"/>
    <property type="match status" value="1"/>
</dbReference>
<dbReference type="EMBL" id="ML978070">
    <property type="protein sequence ID" value="KAF2015091.1"/>
    <property type="molecule type" value="Genomic_DNA"/>
</dbReference>
<gene>
    <name evidence="10" type="ORF">BU24DRAFT_371987</name>
</gene>
<feature type="transmembrane region" description="Helical" evidence="8">
    <location>
        <begin position="36"/>
        <end position="56"/>
    </location>
</feature>
<sequence>MNFFKRVRHPVQDLRRRSSVVVAAHEGYDTRPLPRLTWLGVGMGILVSMGGFIFGYDTGQISGFLEMTDFLRRFGQRHADGTYYFSNVRAGLIVAMLSIGTLIGALLAAPVADRVGRKPSMTFWCIIFSVGMIVQISATNKWYQVMLGRLVAGFGVGALSLVVPMYQAETAPRHIRGALISTYQLMITFGIFLAAVFNYAAERHQDGKAASWQITMGLSFVFAAILGVGILFFNETPRYDARHGRIVRAKKTMMKVYGVPENHYSIYHEMAEIERKLAEEDRQGSAIREWLGMWKAPKMAYRLFLGMGLQMFQQLTGANYFFYYGTTIFVGTGIRNSFVTQMILNGINFGVTFYGLYIVEHYGRRKSLIAGSIWMFICFMIFASVGHFVLDRSDPSRTPKASIAMICFACFFIFGFATTWGPMIWAICGELYPSRYRAKAMALSTASNWLWNFLLAFFTPFITGAIDFRYGYVFAGCNILAGIGVYLFVIEGQGRTLEEIDTMYIMGVKPWESSKWQFPEEERIARKEDQA</sequence>
<feature type="transmembrane region" description="Helical" evidence="8">
    <location>
        <begin position="303"/>
        <end position="322"/>
    </location>
</feature>
<dbReference type="RefSeq" id="XP_033383430.1">
    <property type="nucleotide sequence ID" value="XM_033524486.1"/>
</dbReference>
<accession>A0A6A5XQQ2</accession>
<dbReference type="Gene3D" id="1.20.1250.20">
    <property type="entry name" value="MFS general substrate transporter like domains"/>
    <property type="match status" value="1"/>
</dbReference>
<name>A0A6A5XQQ2_9PLEO</name>
<feature type="transmembrane region" description="Helical" evidence="8">
    <location>
        <begin position="146"/>
        <end position="166"/>
    </location>
</feature>
<dbReference type="PROSITE" id="PS00217">
    <property type="entry name" value="SUGAR_TRANSPORT_2"/>
    <property type="match status" value="1"/>
</dbReference>
<dbReference type="InterPro" id="IPR003663">
    <property type="entry name" value="Sugar/inositol_transpt"/>
</dbReference>
<feature type="transmembrane region" description="Helical" evidence="8">
    <location>
        <begin position="212"/>
        <end position="233"/>
    </location>
</feature>
<dbReference type="InterPro" id="IPR005829">
    <property type="entry name" value="Sugar_transporter_CS"/>
</dbReference>
<dbReference type="GO" id="GO:0016020">
    <property type="term" value="C:membrane"/>
    <property type="evidence" value="ECO:0007669"/>
    <property type="project" value="UniProtKB-SubCell"/>
</dbReference>
<feature type="transmembrane region" description="Helical" evidence="8">
    <location>
        <begin position="449"/>
        <end position="466"/>
    </location>
</feature>
<evidence type="ECO:0000256" key="3">
    <source>
        <dbReference type="ARBA" id="ARBA00022448"/>
    </source>
</evidence>
<dbReference type="FunFam" id="1.20.1250.20:FF:000044">
    <property type="entry name" value="Hexose transporter Hxt3p"/>
    <property type="match status" value="1"/>
</dbReference>
<evidence type="ECO:0000256" key="7">
    <source>
        <dbReference type="RuleBase" id="RU003346"/>
    </source>
</evidence>
<evidence type="ECO:0000259" key="9">
    <source>
        <dbReference type="PROSITE" id="PS50850"/>
    </source>
</evidence>
<dbReference type="PROSITE" id="PS50850">
    <property type="entry name" value="MFS"/>
    <property type="match status" value="1"/>
</dbReference>
<dbReference type="GO" id="GO:0005351">
    <property type="term" value="F:carbohydrate:proton symporter activity"/>
    <property type="evidence" value="ECO:0007669"/>
    <property type="project" value="TreeGrafter"/>
</dbReference>
<feature type="transmembrane region" description="Helical" evidence="8">
    <location>
        <begin position="342"/>
        <end position="359"/>
    </location>
</feature>
<keyword evidence="4 8" id="KW-0812">Transmembrane</keyword>
<organism evidence="10 11">
    <name type="scientific">Aaosphaeria arxii CBS 175.79</name>
    <dbReference type="NCBI Taxonomy" id="1450172"/>
    <lineage>
        <taxon>Eukaryota</taxon>
        <taxon>Fungi</taxon>
        <taxon>Dikarya</taxon>
        <taxon>Ascomycota</taxon>
        <taxon>Pezizomycotina</taxon>
        <taxon>Dothideomycetes</taxon>
        <taxon>Pleosporomycetidae</taxon>
        <taxon>Pleosporales</taxon>
        <taxon>Pleosporales incertae sedis</taxon>
        <taxon>Aaosphaeria</taxon>
    </lineage>
</organism>
<dbReference type="InterPro" id="IPR005828">
    <property type="entry name" value="MFS_sugar_transport-like"/>
</dbReference>
<dbReference type="PRINTS" id="PR00171">
    <property type="entry name" value="SUGRTRNSPORT"/>
</dbReference>
<proteinExistence type="inferred from homology"/>
<dbReference type="GeneID" id="54281883"/>
<protein>
    <submittedName>
        <fullName evidence="10">MFS monosaccharide transporter-like protein</fullName>
    </submittedName>
</protein>
<dbReference type="PANTHER" id="PTHR48022:SF91">
    <property type="entry name" value="MAJOR FACILITATOR SUPERFAMILY (MFS) PROFILE DOMAIN-CONTAINING PROTEIN-RELATED"/>
    <property type="match status" value="1"/>
</dbReference>
<feature type="transmembrane region" description="Helical" evidence="8">
    <location>
        <begin position="178"/>
        <end position="200"/>
    </location>
</feature>
<evidence type="ECO:0000313" key="10">
    <source>
        <dbReference type="EMBL" id="KAF2015091.1"/>
    </source>
</evidence>
<evidence type="ECO:0000256" key="1">
    <source>
        <dbReference type="ARBA" id="ARBA00004141"/>
    </source>
</evidence>
<feature type="transmembrane region" description="Helical" evidence="8">
    <location>
        <begin position="402"/>
        <end position="428"/>
    </location>
</feature>
<evidence type="ECO:0000256" key="2">
    <source>
        <dbReference type="ARBA" id="ARBA00010992"/>
    </source>
</evidence>
<keyword evidence="5 8" id="KW-1133">Transmembrane helix</keyword>
<dbReference type="CDD" id="cd17356">
    <property type="entry name" value="MFS_HXT"/>
    <property type="match status" value="1"/>
</dbReference>
<feature type="transmembrane region" description="Helical" evidence="8">
    <location>
        <begin position="371"/>
        <end position="390"/>
    </location>
</feature>
<dbReference type="Proteomes" id="UP000799778">
    <property type="component" value="Unassembled WGS sequence"/>
</dbReference>
<evidence type="ECO:0000256" key="5">
    <source>
        <dbReference type="ARBA" id="ARBA00022989"/>
    </source>
</evidence>
<feature type="transmembrane region" description="Helical" evidence="8">
    <location>
        <begin position="472"/>
        <end position="490"/>
    </location>
</feature>
<dbReference type="PROSITE" id="PS00216">
    <property type="entry name" value="SUGAR_TRANSPORT_1"/>
    <property type="match status" value="1"/>
</dbReference>
<feature type="domain" description="Major facilitator superfamily (MFS) profile" evidence="9">
    <location>
        <begin position="43"/>
        <end position="493"/>
    </location>
</feature>
<keyword evidence="11" id="KW-1185">Reference proteome</keyword>
<dbReference type="InterPro" id="IPR036259">
    <property type="entry name" value="MFS_trans_sf"/>
</dbReference>
<reference evidence="10" key="1">
    <citation type="journal article" date="2020" name="Stud. Mycol.">
        <title>101 Dothideomycetes genomes: a test case for predicting lifestyles and emergence of pathogens.</title>
        <authorList>
            <person name="Haridas S."/>
            <person name="Albert R."/>
            <person name="Binder M."/>
            <person name="Bloem J."/>
            <person name="Labutti K."/>
            <person name="Salamov A."/>
            <person name="Andreopoulos B."/>
            <person name="Baker S."/>
            <person name="Barry K."/>
            <person name="Bills G."/>
            <person name="Bluhm B."/>
            <person name="Cannon C."/>
            <person name="Castanera R."/>
            <person name="Culley D."/>
            <person name="Daum C."/>
            <person name="Ezra D."/>
            <person name="Gonzalez J."/>
            <person name="Henrissat B."/>
            <person name="Kuo A."/>
            <person name="Liang C."/>
            <person name="Lipzen A."/>
            <person name="Lutzoni F."/>
            <person name="Magnuson J."/>
            <person name="Mondo S."/>
            <person name="Nolan M."/>
            <person name="Ohm R."/>
            <person name="Pangilinan J."/>
            <person name="Park H.-J."/>
            <person name="Ramirez L."/>
            <person name="Alfaro M."/>
            <person name="Sun H."/>
            <person name="Tritt A."/>
            <person name="Yoshinaga Y."/>
            <person name="Zwiers L.-H."/>
            <person name="Turgeon B."/>
            <person name="Goodwin S."/>
            <person name="Spatafora J."/>
            <person name="Crous P."/>
            <person name="Grigoriev I."/>
        </authorList>
    </citation>
    <scope>NUCLEOTIDE SEQUENCE</scope>
    <source>
        <strain evidence="10">CBS 175.79</strain>
    </source>
</reference>
<dbReference type="InterPro" id="IPR020846">
    <property type="entry name" value="MFS_dom"/>
</dbReference>
<evidence type="ECO:0000256" key="8">
    <source>
        <dbReference type="SAM" id="Phobius"/>
    </source>
</evidence>
<feature type="transmembrane region" description="Helical" evidence="8">
    <location>
        <begin position="90"/>
        <end position="109"/>
    </location>
</feature>
<comment type="similarity">
    <text evidence="2 7">Belongs to the major facilitator superfamily. Sugar transporter (TC 2.A.1.1) family.</text>
</comment>
<dbReference type="AlphaFoldDB" id="A0A6A5XQQ2"/>
<evidence type="ECO:0000256" key="4">
    <source>
        <dbReference type="ARBA" id="ARBA00022692"/>
    </source>
</evidence>
<comment type="subcellular location">
    <subcellularLocation>
        <location evidence="1">Membrane</location>
        <topology evidence="1">Multi-pass membrane protein</topology>
    </subcellularLocation>
</comment>
<evidence type="ECO:0000256" key="6">
    <source>
        <dbReference type="ARBA" id="ARBA00023136"/>
    </source>
</evidence>
<dbReference type="InterPro" id="IPR050360">
    <property type="entry name" value="MFS_Sugar_Transporters"/>
</dbReference>
<keyword evidence="6 8" id="KW-0472">Membrane</keyword>
<dbReference type="PANTHER" id="PTHR48022">
    <property type="entry name" value="PLASTIDIC GLUCOSE TRANSPORTER 4"/>
    <property type="match status" value="1"/>
</dbReference>
<evidence type="ECO:0000313" key="11">
    <source>
        <dbReference type="Proteomes" id="UP000799778"/>
    </source>
</evidence>
<feature type="transmembrane region" description="Helical" evidence="8">
    <location>
        <begin position="121"/>
        <end position="140"/>
    </location>
</feature>
<dbReference type="Pfam" id="PF00083">
    <property type="entry name" value="Sugar_tr"/>
    <property type="match status" value="1"/>
</dbReference>
<keyword evidence="3 7" id="KW-0813">Transport</keyword>
<dbReference type="NCBIfam" id="TIGR00879">
    <property type="entry name" value="SP"/>
    <property type="match status" value="1"/>
</dbReference>
<dbReference type="OrthoDB" id="2241241at2759"/>